<proteinExistence type="predicted"/>
<gene>
    <name evidence="2" type="ORF">HHT355_2308</name>
</gene>
<evidence type="ECO:0000256" key="1">
    <source>
        <dbReference type="SAM" id="Phobius"/>
    </source>
</evidence>
<dbReference type="RefSeq" id="WP_103203574.1">
    <property type="nucleotide sequence ID" value="NZ_CVTD020000025.1"/>
</dbReference>
<organism evidence="2 3">
    <name type="scientific">Herbinix hemicellulosilytica</name>
    <dbReference type="NCBI Taxonomy" id="1564487"/>
    <lineage>
        <taxon>Bacteria</taxon>
        <taxon>Bacillati</taxon>
        <taxon>Bacillota</taxon>
        <taxon>Clostridia</taxon>
        <taxon>Lachnospirales</taxon>
        <taxon>Lachnospiraceae</taxon>
        <taxon>Herbinix</taxon>
    </lineage>
</organism>
<name>A0A0H5SJ10_HERHM</name>
<dbReference type="EMBL" id="CVTD020000025">
    <property type="protein sequence ID" value="CRZ35497.1"/>
    <property type="molecule type" value="Genomic_DNA"/>
</dbReference>
<keyword evidence="3" id="KW-1185">Reference proteome</keyword>
<accession>A0A0H5SJ10</accession>
<evidence type="ECO:0000313" key="3">
    <source>
        <dbReference type="Proteomes" id="UP000236497"/>
    </source>
</evidence>
<keyword evidence="1" id="KW-0812">Transmembrane</keyword>
<protein>
    <submittedName>
        <fullName evidence="2">Putative membrane protein</fullName>
    </submittedName>
</protein>
<keyword evidence="1" id="KW-0472">Membrane</keyword>
<sequence>MTLTSIYDEPVENNGLSPSGYGDGYYLLGSAAGPWHAPDIYAYLYRKYTMSYTGETSTYVFGYGDTASAIIAYLSLLMPGSLVFAIIGIIVFTAGEIVSYTQSIKLATYNFHYDYRVRIYGTIYFETFRGKLYWQIANLATGVTKWEYKSFNYGFSPNNGEMIAEAFYNYFN</sequence>
<evidence type="ECO:0000313" key="2">
    <source>
        <dbReference type="EMBL" id="CRZ35497.1"/>
    </source>
</evidence>
<reference evidence="2 3" key="1">
    <citation type="submission" date="2015-06" db="EMBL/GenBank/DDBJ databases">
        <authorList>
            <person name="Wibberg Daniel"/>
        </authorList>
    </citation>
    <scope>NUCLEOTIDE SEQUENCE [LARGE SCALE GENOMIC DNA]</scope>
    <source>
        <strain evidence="2 3">T3/55T</strain>
    </source>
</reference>
<dbReference type="Proteomes" id="UP000236497">
    <property type="component" value="Unassembled WGS sequence"/>
</dbReference>
<keyword evidence="1" id="KW-1133">Transmembrane helix</keyword>
<feature type="transmembrane region" description="Helical" evidence="1">
    <location>
        <begin position="70"/>
        <end position="95"/>
    </location>
</feature>
<dbReference type="AlphaFoldDB" id="A0A0H5SJ10"/>
<dbReference type="OrthoDB" id="10000891at2"/>